<feature type="domain" description="Cytochrome b5 heme-binding" evidence="6">
    <location>
        <begin position="703"/>
        <end position="778"/>
    </location>
</feature>
<dbReference type="SUPFAM" id="SSF52343">
    <property type="entry name" value="Ferredoxin reductase-like, C-terminal NADP-linked domain"/>
    <property type="match status" value="1"/>
</dbReference>
<dbReference type="InterPro" id="IPR045266">
    <property type="entry name" value="DOH_DOMON"/>
</dbReference>
<dbReference type="Gene3D" id="3.40.50.80">
    <property type="entry name" value="Nucleotide-binding domain of ferredoxin-NADP reductase (FNR) module"/>
    <property type="match status" value="1"/>
</dbReference>
<evidence type="ECO:0000256" key="4">
    <source>
        <dbReference type="ARBA" id="ARBA00023180"/>
    </source>
</evidence>
<dbReference type="InterPro" id="IPR005018">
    <property type="entry name" value="DOMON_domain"/>
</dbReference>
<dbReference type="PANTHER" id="PTHR11475">
    <property type="entry name" value="OXIDASE/PEROXIDASE"/>
    <property type="match status" value="1"/>
</dbReference>
<dbReference type="InterPro" id="IPR019791">
    <property type="entry name" value="Haem_peroxidase_animal"/>
</dbReference>
<evidence type="ECO:0000256" key="2">
    <source>
        <dbReference type="ARBA" id="ARBA00022525"/>
    </source>
</evidence>
<dbReference type="InterPro" id="IPR017938">
    <property type="entry name" value="Riboflavin_synthase-like_b-brl"/>
</dbReference>
<protein>
    <submittedName>
        <fullName evidence="8">7916_t:CDS:1</fullName>
    </submittedName>
</protein>
<dbReference type="PANTHER" id="PTHR11475:SF4">
    <property type="entry name" value="CHORION PEROXIDASE"/>
    <property type="match status" value="1"/>
</dbReference>
<dbReference type="InterPro" id="IPR001433">
    <property type="entry name" value="OxRdtase_FAD/NAD-bd"/>
</dbReference>
<dbReference type="PROSITE" id="PS50836">
    <property type="entry name" value="DOMON"/>
    <property type="match status" value="1"/>
</dbReference>
<dbReference type="GO" id="GO:0004601">
    <property type="term" value="F:peroxidase activity"/>
    <property type="evidence" value="ECO:0007669"/>
    <property type="project" value="InterPro"/>
</dbReference>
<accession>A0A9N8VRV5</accession>
<evidence type="ECO:0000256" key="5">
    <source>
        <dbReference type="PIRSR" id="PIRSR619791-2"/>
    </source>
</evidence>
<keyword evidence="9" id="KW-1185">Reference proteome</keyword>
<dbReference type="InterPro" id="IPR037120">
    <property type="entry name" value="Haem_peroxidase_sf_animal"/>
</dbReference>
<dbReference type="SMART" id="SM00664">
    <property type="entry name" value="DoH"/>
    <property type="match status" value="1"/>
</dbReference>
<dbReference type="PROSITE" id="PS50255">
    <property type="entry name" value="CYTOCHROME_B5_2"/>
    <property type="match status" value="1"/>
</dbReference>
<evidence type="ECO:0000313" key="9">
    <source>
        <dbReference type="Proteomes" id="UP000789759"/>
    </source>
</evidence>
<dbReference type="Gene3D" id="1.10.640.10">
    <property type="entry name" value="Haem peroxidase domain superfamily, animal type"/>
    <property type="match status" value="1"/>
</dbReference>
<keyword evidence="5" id="KW-0479">Metal-binding</keyword>
<dbReference type="InterPro" id="IPR008333">
    <property type="entry name" value="Cbr1-like_FAD-bd_dom"/>
</dbReference>
<dbReference type="SUPFAM" id="SSF48113">
    <property type="entry name" value="Heme-dependent peroxidases"/>
    <property type="match status" value="1"/>
</dbReference>
<dbReference type="Gene3D" id="3.10.120.10">
    <property type="entry name" value="Cytochrome b5-like heme/steroid binding domain"/>
    <property type="match status" value="1"/>
</dbReference>
<dbReference type="GO" id="GO:0006979">
    <property type="term" value="P:response to oxidative stress"/>
    <property type="evidence" value="ECO:0007669"/>
    <property type="project" value="InterPro"/>
</dbReference>
<dbReference type="EMBL" id="CAJVQA010000150">
    <property type="protein sequence ID" value="CAG8458770.1"/>
    <property type="molecule type" value="Genomic_DNA"/>
</dbReference>
<dbReference type="Pfam" id="PF00175">
    <property type="entry name" value="NAD_binding_1"/>
    <property type="match status" value="1"/>
</dbReference>
<keyword evidence="3" id="KW-0560">Oxidoreductase</keyword>
<dbReference type="CDD" id="cd09631">
    <property type="entry name" value="DOMON_DOH"/>
    <property type="match status" value="1"/>
</dbReference>
<comment type="caution">
    <text evidence="8">The sequence shown here is derived from an EMBL/GenBank/DDBJ whole genome shotgun (WGS) entry which is preliminary data.</text>
</comment>
<evidence type="ECO:0000256" key="1">
    <source>
        <dbReference type="ARBA" id="ARBA00004613"/>
    </source>
</evidence>
<dbReference type="Gene3D" id="2.40.30.10">
    <property type="entry name" value="Translation factors"/>
    <property type="match status" value="1"/>
</dbReference>
<dbReference type="OrthoDB" id="823504at2759"/>
<dbReference type="Pfam" id="PF00970">
    <property type="entry name" value="FAD_binding_6"/>
    <property type="match status" value="1"/>
</dbReference>
<dbReference type="AlphaFoldDB" id="A0A9N8VRV5"/>
<dbReference type="CDD" id="cd06183">
    <property type="entry name" value="cyt_b5_reduct_like"/>
    <property type="match status" value="1"/>
</dbReference>
<dbReference type="Pfam" id="PF03351">
    <property type="entry name" value="DOMON"/>
    <property type="match status" value="1"/>
</dbReference>
<dbReference type="GO" id="GO:0005576">
    <property type="term" value="C:extracellular region"/>
    <property type="evidence" value="ECO:0007669"/>
    <property type="project" value="UniProtKB-SubCell"/>
</dbReference>
<dbReference type="GO" id="GO:0046872">
    <property type="term" value="F:metal ion binding"/>
    <property type="evidence" value="ECO:0007669"/>
    <property type="project" value="UniProtKB-KW"/>
</dbReference>
<dbReference type="InterPro" id="IPR039261">
    <property type="entry name" value="FNR_nucleotide-bd"/>
</dbReference>
<dbReference type="SUPFAM" id="SSF63380">
    <property type="entry name" value="Riboflavin synthase domain-like"/>
    <property type="match status" value="1"/>
</dbReference>
<dbReference type="PROSITE" id="PS50292">
    <property type="entry name" value="PEROXIDASE_3"/>
    <property type="match status" value="1"/>
</dbReference>
<feature type="domain" description="DOMON" evidence="7">
    <location>
        <begin position="551"/>
        <end position="677"/>
    </location>
</feature>
<evidence type="ECO:0000256" key="3">
    <source>
        <dbReference type="ARBA" id="ARBA00023002"/>
    </source>
</evidence>
<evidence type="ECO:0000313" key="8">
    <source>
        <dbReference type="EMBL" id="CAG8458770.1"/>
    </source>
</evidence>
<reference evidence="8" key="1">
    <citation type="submission" date="2021-06" db="EMBL/GenBank/DDBJ databases">
        <authorList>
            <person name="Kallberg Y."/>
            <person name="Tangrot J."/>
            <person name="Rosling A."/>
        </authorList>
    </citation>
    <scope>NUCLEOTIDE SEQUENCE</scope>
    <source>
        <strain evidence="8">FL966</strain>
    </source>
</reference>
<sequence>MQFLPEAMPKTEDIQYLFSMLAIDDIILNSKSSQNFTPVSSPTDFLGLNPEGPTTIKCTDSIPSGLYPMPRCISNVMCSYNTPLYDINTLSHYRSSRRTSHFATFFSLHVAFDIIVSKNTNPTYPMFLPADDPFYNPNSNSTMSPYQLNVPFLPANRSDGNNNTDPTTRNPLFSGINNVTPFLDLNTIYGISDQDAIDRLRDTSTNRGKLKTSIVNGQEYPPKNTSNGSYIWGSSGLAVNIFNLAIQTIWIREHNRKCEELYQQYGSSWTDEQYFQEARRWTTAFYQKAVAEEYFGAILGRPLPAYQNYNPNLTPGIDTFFSTVAFRYGHSELSDFYRIQDEYGDTLYNLALNDIRNQTLLEQFGLERVLRSMILQRQEEVDIFLVDSIKKILINNNTYDLAAFDIIRSRDRGIPLYNEIRKYFGFPKAQSFADISTNPIIQKNLAKIYPNGVDTVEAWVGMLSEDHLNGSNFGMILNASIVTQYTYIRDSDKFWFEKPDMFTPDERTIIRNTTLRNIIIRNINDSGNFPQNIWSVQPQMTLNNSDDSNYPTKISTWSQYIVSCRVDMTYVYFKVQLQTSDGNGWFGMGFSPDDDGMKGAEFIIGIVTNGNVTLGNYHADIAGYHPPLYDFDQDPTLVPKFSMSDKNAVTIEFKRLLNPPGRKPITHGDMKSAFSRFFCVKYETVVDKNPILTHIGHDDYVKLPNFTWEEINERVQHGAYLVVCDGLVVDIRSFYDSHPGGTKVLLPAIGTDITNDFYNTHENKIVEVTDSSELLSIPKDITSKKYSSVLAKHINHLQGKPEPRIKMTAAKFIDNINVNFYSRKPLAQHAHSRFAIQKMTSMVIGKVNEKMSEEGNNIKFHRYRLTSKKMINANVEYPVMKFTFSNMHQVEKDVYSENFLPGHYIEVQSRVNDQIVIRSYIPLEGSLSKSFTIYVKIYPMGLFSQHLNEQLLGYEIQARGPFDVCDRAYLAPTLAESLNSRLSILPSIKPLIPYSKLTGTSSTAKTSLLNPDSPDGCWDELYMIAGGTGITPMLQLIKYHLERSIAQENDINEYDKHKRMHLLFGNRKIEDVIDGIFLEDLALSSQGQLTVTYCLSEPPSNWDGLQGRINKQMIQDWMNMMRGVFIRSPNKSQKSILHSHSIRHDANEHNWSHSPTLKPQSLYLEPKVSTKESSLNIDPDLANSEKNDNLIQGKIIVSGPSGMLAAVEQDLLEIGFNEKNMIILY</sequence>
<evidence type="ECO:0000259" key="6">
    <source>
        <dbReference type="PROSITE" id="PS50255"/>
    </source>
</evidence>
<organism evidence="8 9">
    <name type="scientific">Cetraspora pellucida</name>
    <dbReference type="NCBI Taxonomy" id="1433469"/>
    <lineage>
        <taxon>Eukaryota</taxon>
        <taxon>Fungi</taxon>
        <taxon>Fungi incertae sedis</taxon>
        <taxon>Mucoromycota</taxon>
        <taxon>Glomeromycotina</taxon>
        <taxon>Glomeromycetes</taxon>
        <taxon>Diversisporales</taxon>
        <taxon>Gigasporaceae</taxon>
        <taxon>Cetraspora</taxon>
    </lineage>
</organism>
<dbReference type="Proteomes" id="UP000789759">
    <property type="component" value="Unassembled WGS sequence"/>
</dbReference>
<gene>
    <name evidence="8" type="ORF">CPELLU_LOCUS519</name>
</gene>
<dbReference type="SUPFAM" id="SSF55856">
    <property type="entry name" value="Cytochrome b5-like heme/steroid binding domain"/>
    <property type="match status" value="1"/>
</dbReference>
<dbReference type="GO" id="GO:0020037">
    <property type="term" value="F:heme binding"/>
    <property type="evidence" value="ECO:0007669"/>
    <property type="project" value="InterPro"/>
</dbReference>
<proteinExistence type="predicted"/>
<keyword evidence="5" id="KW-0408">Iron</keyword>
<dbReference type="InterPro" id="IPR001199">
    <property type="entry name" value="Cyt_B5-like_heme/steroid-bd"/>
</dbReference>
<name>A0A9N8VRV5_9GLOM</name>
<comment type="subcellular location">
    <subcellularLocation>
        <location evidence="1">Secreted</location>
    </subcellularLocation>
</comment>
<evidence type="ECO:0000259" key="7">
    <source>
        <dbReference type="PROSITE" id="PS50836"/>
    </source>
</evidence>
<dbReference type="Pfam" id="PF00173">
    <property type="entry name" value="Cyt-b5"/>
    <property type="match status" value="1"/>
</dbReference>
<dbReference type="InterPro" id="IPR010255">
    <property type="entry name" value="Haem_peroxidase_sf"/>
</dbReference>
<keyword evidence="2" id="KW-0964">Secreted</keyword>
<keyword evidence="5" id="KW-0349">Heme</keyword>
<feature type="binding site" description="axial binding residue" evidence="5">
    <location>
        <position position="330"/>
    </location>
    <ligand>
        <name>heme b</name>
        <dbReference type="ChEBI" id="CHEBI:60344"/>
    </ligand>
    <ligandPart>
        <name>Fe</name>
        <dbReference type="ChEBI" id="CHEBI:18248"/>
    </ligandPart>
</feature>
<keyword evidence="4" id="KW-0325">Glycoprotein</keyword>
<dbReference type="InterPro" id="IPR036400">
    <property type="entry name" value="Cyt_B5-like_heme/steroid_sf"/>
</dbReference>
<dbReference type="Pfam" id="PF03098">
    <property type="entry name" value="An_peroxidase"/>
    <property type="match status" value="1"/>
</dbReference>